<gene>
    <name evidence="2" type="ORF">K1X11_022215</name>
</gene>
<accession>A0ABZ1CB58</accession>
<evidence type="ECO:0000313" key="3">
    <source>
        <dbReference type="Proteomes" id="UP000738431"/>
    </source>
</evidence>
<name>A0ABZ1CB58_9BACT</name>
<keyword evidence="3" id="KW-1185">Reference proteome</keyword>
<dbReference type="Proteomes" id="UP000738431">
    <property type="component" value="Chromosome"/>
</dbReference>
<evidence type="ECO:0008006" key="4">
    <source>
        <dbReference type="Google" id="ProtNLM"/>
    </source>
</evidence>
<keyword evidence="1" id="KW-0812">Transmembrane</keyword>
<sequence>MRRRLHQHWQTFRAGTPGRRFRERYRRRARERKQGASQIGRVLLLAAAVLCILIAIPLMVLPGPAVVFYALAAFLIAGESIWVAILLDKTELLLRRWAERFRQWRTKS</sequence>
<keyword evidence="1" id="KW-1133">Transmembrane helix</keyword>
<feature type="transmembrane region" description="Helical" evidence="1">
    <location>
        <begin position="66"/>
        <end position="87"/>
    </location>
</feature>
<keyword evidence="1" id="KW-0472">Membrane</keyword>
<dbReference type="RefSeq" id="WP_221030298.1">
    <property type="nucleotide sequence ID" value="NZ_CP139781.1"/>
</dbReference>
<reference evidence="2 3" key="1">
    <citation type="submission" date="2023-12" db="EMBL/GenBank/DDBJ databases">
        <title>Description of an unclassified Opitutus bacterium of Verrucomicrobiota.</title>
        <authorList>
            <person name="Zhang D.-F."/>
        </authorList>
    </citation>
    <scope>NUCLEOTIDE SEQUENCE [LARGE SCALE GENOMIC DNA]</scope>
    <source>
        <strain evidence="2 3">WL0086</strain>
    </source>
</reference>
<organism evidence="2 3">
    <name type="scientific">Actomonas aquatica</name>
    <dbReference type="NCBI Taxonomy" id="2866162"/>
    <lineage>
        <taxon>Bacteria</taxon>
        <taxon>Pseudomonadati</taxon>
        <taxon>Verrucomicrobiota</taxon>
        <taxon>Opitutia</taxon>
        <taxon>Opitutales</taxon>
        <taxon>Opitutaceae</taxon>
        <taxon>Actomonas</taxon>
    </lineage>
</organism>
<proteinExistence type="predicted"/>
<evidence type="ECO:0000313" key="2">
    <source>
        <dbReference type="EMBL" id="WRQ87540.1"/>
    </source>
</evidence>
<protein>
    <recommendedName>
        <fullName evidence="4">Transporter suffix domain-containing protein</fullName>
    </recommendedName>
</protein>
<dbReference type="EMBL" id="CP139781">
    <property type="protein sequence ID" value="WRQ87540.1"/>
    <property type="molecule type" value="Genomic_DNA"/>
</dbReference>
<feature type="transmembrane region" description="Helical" evidence="1">
    <location>
        <begin position="42"/>
        <end position="60"/>
    </location>
</feature>
<evidence type="ECO:0000256" key="1">
    <source>
        <dbReference type="SAM" id="Phobius"/>
    </source>
</evidence>